<sequence length="548" mass="61797">MGSTTGEIGLDSPFENLLDTNYVPSPAERKHIKFLGNHARSNLSQLEQELATLNRRRHELLVQLVHPQPILSPIRRIPCEVLSRIFLFCTPQEDIPCREFATDAPQILAAVCRLWRQVASNNPLLWTHVFVSLPDFHGPTAWPCYRTSILHCQEKLRLWLARSRQVPVAIIANVNPLPGHLLFERRLCHRLIEQLLPHSYRWRSLALRAPIDVIERFAHVPVPILESLLISPLLTEELPTTNSSPLPDNLLGARSLRVVLVHAPYVLSLPRWTNVTEIEVSGVAASLPDTTAAELLNATSQSIRIFRVAVTLTATGDIKTACFLPELVTLHLLVNVRELREDRLLARLADLVNAMHAQKLCTLSIISAGYRRISCSYWPFVRLLPPQTRLHSLELDFDFTPEALVVSVRQLSSLRILKIYHAGYQPLKDLITALTIISGDLETACPDLMALHIAAESITNLETLLLDLVVSRTGSHCHKPPFRRLDLFTVQPPSSTAVRERFRSLRSSHVSVQWKVSSPTTPLLFSYEYSHYHSTTLRAEPFTASLSL</sequence>
<reference evidence="3 4" key="1">
    <citation type="submission" date="2024-01" db="EMBL/GenBank/DDBJ databases">
        <title>A draft genome for a cacao thread blight-causing isolate of Paramarasmius palmivorus.</title>
        <authorList>
            <person name="Baruah I.K."/>
            <person name="Bukari Y."/>
            <person name="Amoako-Attah I."/>
            <person name="Meinhardt L.W."/>
            <person name="Bailey B.A."/>
            <person name="Cohen S.P."/>
        </authorList>
    </citation>
    <scope>NUCLEOTIDE SEQUENCE [LARGE SCALE GENOMIC DNA]</scope>
    <source>
        <strain evidence="3 4">GH-12</strain>
    </source>
</reference>
<dbReference type="AlphaFoldDB" id="A0AAW0AU99"/>
<keyword evidence="4" id="KW-1185">Reference proteome</keyword>
<feature type="domain" description="F-box" evidence="2">
    <location>
        <begin position="75"/>
        <end position="131"/>
    </location>
</feature>
<dbReference type="Pfam" id="PF12937">
    <property type="entry name" value="F-box-like"/>
    <property type="match status" value="1"/>
</dbReference>
<dbReference type="InterPro" id="IPR036047">
    <property type="entry name" value="F-box-like_dom_sf"/>
</dbReference>
<proteinExistence type="predicted"/>
<dbReference type="InterPro" id="IPR001810">
    <property type="entry name" value="F-box_dom"/>
</dbReference>
<keyword evidence="1" id="KW-0175">Coiled coil</keyword>
<name>A0AAW0AU99_9AGAR</name>
<dbReference type="Gene3D" id="1.20.1280.50">
    <property type="match status" value="1"/>
</dbReference>
<dbReference type="SUPFAM" id="SSF81383">
    <property type="entry name" value="F-box domain"/>
    <property type="match status" value="1"/>
</dbReference>
<accession>A0AAW0AU99</accession>
<protein>
    <recommendedName>
        <fullName evidence="2">F-box domain-containing protein</fullName>
    </recommendedName>
</protein>
<evidence type="ECO:0000313" key="4">
    <source>
        <dbReference type="Proteomes" id="UP001383192"/>
    </source>
</evidence>
<comment type="caution">
    <text evidence="3">The sequence shown here is derived from an EMBL/GenBank/DDBJ whole genome shotgun (WGS) entry which is preliminary data.</text>
</comment>
<feature type="coiled-coil region" evidence="1">
    <location>
        <begin position="36"/>
        <end position="63"/>
    </location>
</feature>
<evidence type="ECO:0000313" key="3">
    <source>
        <dbReference type="EMBL" id="KAK7016747.1"/>
    </source>
</evidence>
<dbReference type="EMBL" id="JAYKXP010000279">
    <property type="protein sequence ID" value="KAK7016747.1"/>
    <property type="molecule type" value="Genomic_DNA"/>
</dbReference>
<evidence type="ECO:0000259" key="2">
    <source>
        <dbReference type="Pfam" id="PF12937"/>
    </source>
</evidence>
<gene>
    <name evidence="3" type="ORF">VNI00_018852</name>
</gene>
<evidence type="ECO:0000256" key="1">
    <source>
        <dbReference type="SAM" id="Coils"/>
    </source>
</evidence>
<dbReference type="Proteomes" id="UP001383192">
    <property type="component" value="Unassembled WGS sequence"/>
</dbReference>
<organism evidence="3 4">
    <name type="scientific">Paramarasmius palmivorus</name>
    <dbReference type="NCBI Taxonomy" id="297713"/>
    <lineage>
        <taxon>Eukaryota</taxon>
        <taxon>Fungi</taxon>
        <taxon>Dikarya</taxon>
        <taxon>Basidiomycota</taxon>
        <taxon>Agaricomycotina</taxon>
        <taxon>Agaricomycetes</taxon>
        <taxon>Agaricomycetidae</taxon>
        <taxon>Agaricales</taxon>
        <taxon>Marasmiineae</taxon>
        <taxon>Marasmiaceae</taxon>
        <taxon>Paramarasmius</taxon>
    </lineage>
</organism>